<dbReference type="GeneID" id="65280534"/>
<dbReference type="AlphaFoldDB" id="B7J8V4"/>
<protein>
    <submittedName>
        <fullName evidence="1">Uncharacterized protein</fullName>
    </submittedName>
</protein>
<dbReference type="Proteomes" id="UP000001362">
    <property type="component" value="Chromosome"/>
</dbReference>
<dbReference type="KEGG" id="afr:AFE_1272"/>
<name>B7J8V4_ACIF2</name>
<dbReference type="RefSeq" id="WP_012606943.1">
    <property type="nucleotide sequence ID" value="NC_011761.1"/>
</dbReference>
<accession>B7J8V4</accession>
<evidence type="ECO:0000313" key="1">
    <source>
        <dbReference type="EMBL" id="ACK80341.1"/>
    </source>
</evidence>
<reference evidence="1 2" key="1">
    <citation type="journal article" date="2008" name="BMC Genomics">
        <title>Acidithiobacillus ferrooxidans metabolism: from genome sequence to industrial applications.</title>
        <authorList>
            <person name="Valdes J."/>
            <person name="Pedroso I."/>
            <person name="Quatrini R."/>
            <person name="Dodson R.J."/>
            <person name="Tettelin H."/>
            <person name="Blake R.II."/>
            <person name="Eisen J.A."/>
            <person name="Holmes D.S."/>
        </authorList>
    </citation>
    <scope>NUCLEOTIDE SEQUENCE [LARGE SCALE GENOMIC DNA]</scope>
    <source>
        <strain evidence="2">ATCC 23270 / DSM 14882 / CIP 104768 / NCIMB 8455</strain>
    </source>
</reference>
<dbReference type="HOGENOM" id="CLU_1922985_0_0_6"/>
<keyword evidence="2" id="KW-1185">Reference proteome</keyword>
<sequence>MSYIELFAGGLYPSKKRVLKVVFNYDHQKDLSVYTWSRQTGIADLSIPDYIQILQSSMRTMWVTPGSREERDLASAIFVAVDGKRGRIKMQDELSSTIAWAEMRHKECAPHQAAFRSACEVAKGITGSWAF</sequence>
<proteinExistence type="predicted"/>
<dbReference type="STRING" id="243159.AFE_1272"/>
<evidence type="ECO:0000313" key="2">
    <source>
        <dbReference type="Proteomes" id="UP000001362"/>
    </source>
</evidence>
<dbReference type="EMBL" id="CP001219">
    <property type="protein sequence ID" value="ACK80341.1"/>
    <property type="molecule type" value="Genomic_DNA"/>
</dbReference>
<organism evidence="1 2">
    <name type="scientific">Acidithiobacillus ferrooxidans (strain ATCC 23270 / DSM 14882 / CIP 104768 / NCIMB 8455)</name>
    <name type="common">Ferrobacillus ferrooxidans (strain ATCC 23270)</name>
    <dbReference type="NCBI Taxonomy" id="243159"/>
    <lineage>
        <taxon>Bacteria</taxon>
        <taxon>Pseudomonadati</taxon>
        <taxon>Pseudomonadota</taxon>
        <taxon>Acidithiobacillia</taxon>
        <taxon>Acidithiobacillales</taxon>
        <taxon>Acidithiobacillaceae</taxon>
        <taxon>Acidithiobacillus</taxon>
    </lineage>
</organism>
<gene>
    <name evidence="1" type="ordered locus">AFE_1272</name>
</gene>
<dbReference type="PaxDb" id="243159-AFE_1272"/>